<dbReference type="Gene3D" id="3.30.460.10">
    <property type="entry name" value="Beta Polymerase, domain 2"/>
    <property type="match status" value="1"/>
</dbReference>
<dbReference type="AlphaFoldDB" id="A0A450SXG4"/>
<dbReference type="EMBL" id="CAADEZ010000240">
    <property type="protein sequence ID" value="VFJ59568.1"/>
    <property type="molecule type" value="Genomic_DNA"/>
</dbReference>
<dbReference type="InterPro" id="IPR041633">
    <property type="entry name" value="Polbeta"/>
</dbReference>
<evidence type="ECO:0000259" key="1">
    <source>
        <dbReference type="Pfam" id="PF18765"/>
    </source>
</evidence>
<dbReference type="EMBL" id="CAADFL010000341">
    <property type="protein sequence ID" value="VFK14826.1"/>
    <property type="molecule type" value="Genomic_DNA"/>
</dbReference>
<gene>
    <name evidence="3" type="ORF">BECKFM1743A_GA0114220_102407</name>
    <name evidence="4" type="ORF">BECKFM1743B_GA0114221_103415</name>
    <name evidence="2" type="ORF">BECKFM1743C_GA0114222_102323</name>
</gene>
<dbReference type="EMBL" id="CAADFA010000232">
    <property type="protein sequence ID" value="VFJ58687.1"/>
    <property type="molecule type" value="Genomic_DNA"/>
</dbReference>
<evidence type="ECO:0000313" key="3">
    <source>
        <dbReference type="EMBL" id="VFJ59568.1"/>
    </source>
</evidence>
<organism evidence="2">
    <name type="scientific">Candidatus Kentrum sp. FM</name>
    <dbReference type="NCBI Taxonomy" id="2126340"/>
    <lineage>
        <taxon>Bacteria</taxon>
        <taxon>Pseudomonadati</taxon>
        <taxon>Pseudomonadota</taxon>
        <taxon>Gammaproteobacteria</taxon>
        <taxon>Candidatus Kentrum</taxon>
    </lineage>
</organism>
<keyword evidence="2" id="KW-0808">Transferase</keyword>
<dbReference type="InterPro" id="IPR043519">
    <property type="entry name" value="NT_sf"/>
</dbReference>
<name>A0A450SXG4_9GAMM</name>
<reference evidence="2" key="1">
    <citation type="submission" date="2019-02" db="EMBL/GenBank/DDBJ databases">
        <authorList>
            <person name="Gruber-Vodicka R. H."/>
            <person name="Seah K. B. B."/>
        </authorList>
    </citation>
    <scope>NUCLEOTIDE SEQUENCE</scope>
    <source>
        <strain evidence="3">BECK_BZ163</strain>
        <strain evidence="4">BECK_BZ164</strain>
        <strain evidence="2">BECK_BZ165</strain>
    </source>
</reference>
<sequence>MPRLDLPDRYLALLGELLARHTPGAEVWAYGSRVDGEAHAASDLDLVLRNPEDLARPQEKLFVLKEAIGDSAIPILVDVLDWARLPKGFHEEIRKGYVVIFP</sequence>
<feature type="domain" description="Polymerase beta nucleotidyltransferase" evidence="1">
    <location>
        <begin position="19"/>
        <end position="101"/>
    </location>
</feature>
<dbReference type="GO" id="GO:0016740">
    <property type="term" value="F:transferase activity"/>
    <property type="evidence" value="ECO:0007669"/>
    <property type="project" value="UniProtKB-KW"/>
</dbReference>
<dbReference type="SUPFAM" id="SSF81301">
    <property type="entry name" value="Nucleotidyltransferase"/>
    <property type="match status" value="1"/>
</dbReference>
<dbReference type="Pfam" id="PF18765">
    <property type="entry name" value="Polbeta"/>
    <property type="match status" value="1"/>
</dbReference>
<evidence type="ECO:0000313" key="2">
    <source>
        <dbReference type="EMBL" id="VFJ58687.1"/>
    </source>
</evidence>
<proteinExistence type="predicted"/>
<protein>
    <submittedName>
        <fullName evidence="2">Nucleotidyltransferase domain-containing protein</fullName>
    </submittedName>
</protein>
<accession>A0A450SXG4</accession>
<evidence type="ECO:0000313" key="4">
    <source>
        <dbReference type="EMBL" id="VFK14826.1"/>
    </source>
</evidence>